<proteinExistence type="predicted"/>
<organism evidence="1 2">
    <name type="scientific">Xenorhabdus bovienii (strain SS-2004)</name>
    <name type="common">Xenorhabdus nematophila subsp. bovienii</name>
    <dbReference type="NCBI Taxonomy" id="406818"/>
    <lineage>
        <taxon>Bacteria</taxon>
        <taxon>Pseudomonadati</taxon>
        <taxon>Pseudomonadota</taxon>
        <taxon>Gammaproteobacteria</taxon>
        <taxon>Enterobacterales</taxon>
        <taxon>Morganellaceae</taxon>
        <taxon>Xenorhabdus</taxon>
    </lineage>
</organism>
<accession>D3V7X4</accession>
<dbReference type="Proteomes" id="UP000002045">
    <property type="component" value="Chromosome"/>
</dbReference>
<evidence type="ECO:0000313" key="1">
    <source>
        <dbReference type="EMBL" id="CBJ81936.1"/>
    </source>
</evidence>
<dbReference type="HOGENOM" id="CLU_212280_0_0_6"/>
<dbReference type="AlphaFoldDB" id="D3V7X4"/>
<sequence length="60" mass="6858">MLHVESIMRKYILSCLLASTTLLASMQSYALCRYFPQDSQAWKACMEVCKLALNPKICLK</sequence>
<evidence type="ECO:0000313" key="2">
    <source>
        <dbReference type="Proteomes" id="UP000002045"/>
    </source>
</evidence>
<dbReference type="KEGG" id="xbo:XBJ1_2812"/>
<dbReference type="EMBL" id="FN667741">
    <property type="protein sequence ID" value="CBJ81936.1"/>
    <property type="molecule type" value="Genomic_DNA"/>
</dbReference>
<reference evidence="1" key="1">
    <citation type="journal article" date="2011" name="PLoS ONE">
        <title>The entomopathogenic bacterial endosymbionts xenorhabdus and photorhabdus: convergent lifestyles from divergent genomes.</title>
        <authorList>
            <person name="Chaston J.M."/>
            <person name="Suen G."/>
            <person name="Tucker S.L."/>
            <person name="Andersen A.W."/>
            <person name="Bhasin A."/>
            <person name="Bode E."/>
            <person name="Bode H.B."/>
            <person name="Brachmann A.O."/>
            <person name="Cowles C.E."/>
            <person name="Cowles K.N."/>
            <person name="Darby C."/>
            <person name="de Leon L."/>
            <person name="Drace K."/>
            <person name="Du Z."/>
            <person name="Givaudan A."/>
            <person name="Herbert Tran E.E."/>
            <person name="Jewell K.A."/>
            <person name="Knack J.J."/>
            <person name="Krasomil-Osterfeld K.C."/>
            <person name="Kukor R."/>
            <person name="Lanois A."/>
            <person name="Latreille P."/>
            <person name="Leimgruber N.K."/>
            <person name="Lipke C.M."/>
            <person name="Liu R."/>
            <person name="Lu X."/>
            <person name="Martens E.C."/>
            <person name="Marri P.R."/>
            <person name="Medigue C."/>
            <person name="Menard M.L."/>
            <person name="Miller N.M."/>
            <person name="Morales-Soto N."/>
            <person name="Norton S."/>
            <person name="Ogier J.C."/>
            <person name="Orchard S.S."/>
            <person name="Park D."/>
            <person name="Park Y."/>
            <person name="Qurollo B.A."/>
            <person name="Sugar D.R."/>
            <person name="Richards G.R."/>
            <person name="Rouy Z."/>
            <person name="Slominski B."/>
            <person name="Slominski K."/>
            <person name="Snyder H."/>
            <person name="Tjaden B.C."/>
            <person name="van der Hoeven R."/>
            <person name="Welch R.D."/>
            <person name="Wheeler C."/>
            <person name="Xiang B."/>
            <person name="Barbazuk B."/>
            <person name="Gaudriault S."/>
            <person name="Goodner B."/>
            <person name="Slater S.C."/>
            <person name="Forst S."/>
            <person name="Goldman B.S."/>
            <person name="Goodrich-Blair H."/>
        </authorList>
    </citation>
    <scope>NUCLEOTIDE SEQUENCE [LARGE SCALE GENOMIC DNA]</scope>
    <source>
        <strain evidence="1">SS-2004</strain>
    </source>
</reference>
<name>D3V7X4_XENBS</name>
<gene>
    <name evidence="1" type="ordered locus">XBJ1_2812</name>
</gene>
<protein>
    <submittedName>
        <fullName evidence="1">Uncharacterized protein</fullName>
    </submittedName>
</protein>